<dbReference type="EMBL" id="MIGC01004159">
    <property type="protein sequence ID" value="PHJ18417.1"/>
    <property type="molecule type" value="Genomic_DNA"/>
</dbReference>
<name>A0A2C6KLJ5_9APIC</name>
<sequence>PAVLPFSTVFPRETPLGQFEACLRFFFPSCEDPLGDLCRAICLWKEIRQMIIQLNVSIDACEIKDDIDAA</sequence>
<proteinExistence type="predicted"/>
<protein>
    <submittedName>
        <fullName evidence="1">Xpg n-terminal domain-containing protein</fullName>
    </submittedName>
</protein>
<reference evidence="1 2" key="1">
    <citation type="journal article" date="2017" name="Int. J. Parasitol.">
        <title>The genome of the protozoan parasite Cystoisospora suis and a reverse vaccinology approach to identify vaccine candidates.</title>
        <authorList>
            <person name="Palmieri N."/>
            <person name="Shrestha A."/>
            <person name="Ruttkowski B."/>
            <person name="Beck T."/>
            <person name="Vogl C."/>
            <person name="Tomley F."/>
            <person name="Blake D.P."/>
            <person name="Joachim A."/>
        </authorList>
    </citation>
    <scope>NUCLEOTIDE SEQUENCE [LARGE SCALE GENOMIC DNA]</scope>
    <source>
        <strain evidence="1 2">Wien I</strain>
    </source>
</reference>
<dbReference type="Proteomes" id="UP000221165">
    <property type="component" value="Unassembled WGS sequence"/>
</dbReference>
<feature type="non-terminal residue" evidence="1">
    <location>
        <position position="1"/>
    </location>
</feature>
<evidence type="ECO:0000313" key="2">
    <source>
        <dbReference type="Proteomes" id="UP000221165"/>
    </source>
</evidence>
<dbReference type="VEuPathDB" id="ToxoDB:CSUI_007753"/>
<evidence type="ECO:0000313" key="1">
    <source>
        <dbReference type="EMBL" id="PHJ18417.1"/>
    </source>
</evidence>
<accession>A0A2C6KLJ5</accession>
<feature type="non-terminal residue" evidence="1">
    <location>
        <position position="70"/>
    </location>
</feature>
<comment type="caution">
    <text evidence="1">The sequence shown here is derived from an EMBL/GenBank/DDBJ whole genome shotgun (WGS) entry which is preliminary data.</text>
</comment>
<dbReference type="GeneID" id="94431108"/>
<dbReference type="AlphaFoldDB" id="A0A2C6KLJ5"/>
<keyword evidence="2" id="KW-1185">Reference proteome</keyword>
<organism evidence="1 2">
    <name type="scientific">Cystoisospora suis</name>
    <dbReference type="NCBI Taxonomy" id="483139"/>
    <lineage>
        <taxon>Eukaryota</taxon>
        <taxon>Sar</taxon>
        <taxon>Alveolata</taxon>
        <taxon>Apicomplexa</taxon>
        <taxon>Conoidasida</taxon>
        <taxon>Coccidia</taxon>
        <taxon>Eucoccidiorida</taxon>
        <taxon>Eimeriorina</taxon>
        <taxon>Sarcocystidae</taxon>
        <taxon>Cystoisospora</taxon>
    </lineage>
</organism>
<gene>
    <name evidence="1" type="ORF">CSUI_007753</name>
</gene>
<dbReference type="RefSeq" id="XP_067920124.1">
    <property type="nucleotide sequence ID" value="XM_068067897.1"/>
</dbReference>